<comment type="caution">
    <text evidence="1">The sequence shown here is derived from an EMBL/GenBank/DDBJ whole genome shotgun (WGS) entry which is preliminary data.</text>
</comment>
<dbReference type="Proteomes" id="UP000070188">
    <property type="component" value="Unassembled WGS sequence"/>
</dbReference>
<dbReference type="AlphaFoldDB" id="A0A132MPZ9"/>
<keyword evidence="2" id="KW-1185">Reference proteome</keyword>
<sequence>MLEPRVIKALGRRKTSRHRPVPSSSCVPHWFVVGLAGRGPYVRTLGTTLALAAVLAGYPIWEVFIQRAPMSHGARRSGYGGSGPEGRARWLSRERVVRRCSARTSRRTPGAPA</sequence>
<accession>A0A132MPZ9</accession>
<evidence type="ECO:0000313" key="1">
    <source>
        <dbReference type="EMBL" id="KWW99863.1"/>
    </source>
</evidence>
<reference evidence="2" key="1">
    <citation type="submission" date="2015-04" db="EMBL/GenBank/DDBJ databases">
        <title>Physiological reanalysis, assessment of diazotrophy, and genome sequences of multiple isolates of Streptomyces thermoautotrophicus.</title>
        <authorList>
            <person name="MacKellar D.C."/>
            <person name="Lieber L."/>
            <person name="Norman J."/>
            <person name="Bolger A."/>
            <person name="Tobin C."/>
            <person name="Murray J.W."/>
            <person name="Chang R."/>
            <person name="Ford T."/>
            <person name="Nguyen P.Q."/>
            <person name="Woodward J."/>
            <person name="Permingeat H."/>
            <person name="Joshi N.S."/>
            <person name="Silver P.A."/>
            <person name="Usadel B."/>
            <person name="Rutherford A.W."/>
            <person name="Friesen M."/>
            <person name="Prell J."/>
        </authorList>
    </citation>
    <scope>NUCLEOTIDE SEQUENCE [LARGE SCALE GENOMIC DNA]</scope>
    <source>
        <strain evidence="2">H1</strain>
    </source>
</reference>
<organism evidence="1 2">
    <name type="scientific">Carbonactinospora thermoautotrophica</name>
    <dbReference type="NCBI Taxonomy" id="1469144"/>
    <lineage>
        <taxon>Bacteria</taxon>
        <taxon>Bacillati</taxon>
        <taxon>Actinomycetota</taxon>
        <taxon>Actinomycetes</taxon>
        <taxon>Kitasatosporales</taxon>
        <taxon>Carbonactinosporaceae</taxon>
        <taxon>Carbonactinospora</taxon>
    </lineage>
</organism>
<dbReference type="EMBL" id="LAXD01000001">
    <property type="protein sequence ID" value="KWW99863.1"/>
    <property type="molecule type" value="Genomic_DNA"/>
</dbReference>
<proteinExistence type="predicted"/>
<name>A0A132MPZ9_9ACTN</name>
<evidence type="ECO:0000313" key="2">
    <source>
        <dbReference type="Proteomes" id="UP000070188"/>
    </source>
</evidence>
<protein>
    <submittedName>
        <fullName evidence="1">Uncharacterized protein</fullName>
    </submittedName>
</protein>
<dbReference type="STRING" id="1469144.LI90_1502"/>
<gene>
    <name evidence="1" type="ORF">LI90_1502</name>
</gene>